<keyword evidence="4 9" id="KW-0997">Cell inner membrane</keyword>
<evidence type="ECO:0000256" key="1">
    <source>
        <dbReference type="ARBA" id="ARBA00004429"/>
    </source>
</evidence>
<evidence type="ECO:0000256" key="3">
    <source>
        <dbReference type="ARBA" id="ARBA00022475"/>
    </source>
</evidence>
<keyword evidence="6 9" id="KW-1133">Transmembrane helix</keyword>
<dbReference type="InterPro" id="IPR007387">
    <property type="entry name" value="TRAP_DctQ"/>
</dbReference>
<dbReference type="RefSeq" id="WP_213162381.1">
    <property type="nucleotide sequence ID" value="NZ_CP058214.1"/>
</dbReference>
<comment type="subunit">
    <text evidence="9">The complex comprises the extracytoplasmic solute receptor protein and the two transmembrane proteins.</text>
</comment>
<sequence length="178" mass="19013">MRDLLTGLDRALNRIYTFAGAVAAGFLVLLALCVALSILTRMAGLYVAGLTAYSGYAMAASAFLALAYTFREGGHIRVALLRNRLAGRARFAVEVWCLGVASVFSVYLAWYLVRMTEISWQFGDKSEGADATPLWIPQSALAAGASVMALAAVHALIKTLLTRDIDAPFSGSSQTLSE</sequence>
<accession>A0A7S8C7X6</accession>
<dbReference type="Proteomes" id="UP000593594">
    <property type="component" value="Chromosome"/>
</dbReference>
<evidence type="ECO:0000256" key="8">
    <source>
        <dbReference type="ARBA" id="ARBA00038436"/>
    </source>
</evidence>
<dbReference type="GO" id="GO:0005886">
    <property type="term" value="C:plasma membrane"/>
    <property type="evidence" value="ECO:0007669"/>
    <property type="project" value="UniProtKB-SubCell"/>
</dbReference>
<dbReference type="Pfam" id="PF04290">
    <property type="entry name" value="DctQ"/>
    <property type="match status" value="1"/>
</dbReference>
<keyword evidence="2 9" id="KW-0813">Transport</keyword>
<feature type="transmembrane region" description="Helical" evidence="9">
    <location>
        <begin position="133"/>
        <end position="157"/>
    </location>
</feature>
<evidence type="ECO:0000313" key="11">
    <source>
        <dbReference type="EMBL" id="QPC45007.1"/>
    </source>
</evidence>
<feature type="transmembrane region" description="Helical" evidence="9">
    <location>
        <begin position="91"/>
        <end position="113"/>
    </location>
</feature>
<dbReference type="KEGG" id="kmn:HW532_21300"/>
<evidence type="ECO:0000256" key="4">
    <source>
        <dbReference type="ARBA" id="ARBA00022519"/>
    </source>
</evidence>
<comment type="similarity">
    <text evidence="8 9">Belongs to the TRAP transporter small permease family.</text>
</comment>
<name>A0A7S8C7X6_9HYPH</name>
<evidence type="ECO:0000256" key="2">
    <source>
        <dbReference type="ARBA" id="ARBA00022448"/>
    </source>
</evidence>
<organism evidence="11 12">
    <name type="scientific">Kaustia mangrovi</name>
    <dbReference type="NCBI Taxonomy" id="2593653"/>
    <lineage>
        <taxon>Bacteria</taxon>
        <taxon>Pseudomonadati</taxon>
        <taxon>Pseudomonadota</taxon>
        <taxon>Alphaproteobacteria</taxon>
        <taxon>Hyphomicrobiales</taxon>
        <taxon>Parvibaculaceae</taxon>
        <taxon>Kaustia</taxon>
    </lineage>
</organism>
<dbReference type="PANTHER" id="PTHR35011">
    <property type="entry name" value="2,3-DIKETO-L-GULONATE TRAP TRANSPORTER SMALL PERMEASE PROTEIN YIAM"/>
    <property type="match status" value="1"/>
</dbReference>
<comment type="subcellular location">
    <subcellularLocation>
        <location evidence="1 9">Cell inner membrane</location>
        <topology evidence="1 9">Multi-pass membrane protein</topology>
    </subcellularLocation>
</comment>
<dbReference type="GO" id="GO:0015740">
    <property type="term" value="P:C4-dicarboxylate transport"/>
    <property type="evidence" value="ECO:0007669"/>
    <property type="project" value="TreeGrafter"/>
</dbReference>
<feature type="transmembrane region" description="Helical" evidence="9">
    <location>
        <begin position="15"/>
        <end position="39"/>
    </location>
</feature>
<keyword evidence="12" id="KW-1185">Reference proteome</keyword>
<keyword evidence="3" id="KW-1003">Cell membrane</keyword>
<dbReference type="PANTHER" id="PTHR35011:SF10">
    <property type="entry name" value="TRAP TRANSPORTER SMALL PERMEASE PROTEIN"/>
    <property type="match status" value="1"/>
</dbReference>
<evidence type="ECO:0000256" key="7">
    <source>
        <dbReference type="ARBA" id="ARBA00023136"/>
    </source>
</evidence>
<protein>
    <recommendedName>
        <fullName evidence="9">TRAP transporter small permease protein</fullName>
    </recommendedName>
</protein>
<dbReference type="GO" id="GO:0022857">
    <property type="term" value="F:transmembrane transporter activity"/>
    <property type="evidence" value="ECO:0007669"/>
    <property type="project" value="UniProtKB-UniRule"/>
</dbReference>
<gene>
    <name evidence="11" type="ORF">HW532_21300</name>
</gene>
<evidence type="ECO:0000256" key="9">
    <source>
        <dbReference type="RuleBase" id="RU369079"/>
    </source>
</evidence>
<evidence type="ECO:0000259" key="10">
    <source>
        <dbReference type="Pfam" id="PF04290"/>
    </source>
</evidence>
<feature type="transmembrane region" description="Helical" evidence="9">
    <location>
        <begin position="45"/>
        <end position="70"/>
    </location>
</feature>
<dbReference type="EMBL" id="CP058214">
    <property type="protein sequence ID" value="QPC45007.1"/>
    <property type="molecule type" value="Genomic_DNA"/>
</dbReference>
<dbReference type="InterPro" id="IPR055348">
    <property type="entry name" value="DctQ"/>
</dbReference>
<comment type="function">
    <text evidence="9">Part of the tripartite ATP-independent periplasmic (TRAP) transport system.</text>
</comment>
<keyword evidence="5 9" id="KW-0812">Transmembrane</keyword>
<reference evidence="11 12" key="1">
    <citation type="submission" date="2020-06" db="EMBL/GenBank/DDBJ databases">
        <title>Genome sequence of 2 isolates from Red Sea Mangroves.</title>
        <authorList>
            <person name="Sefrji F."/>
            <person name="Michoud G."/>
            <person name="Merlino G."/>
            <person name="Daffonchio D."/>
        </authorList>
    </citation>
    <scope>NUCLEOTIDE SEQUENCE [LARGE SCALE GENOMIC DNA]</scope>
    <source>
        <strain evidence="11 12">R1DC25</strain>
    </source>
</reference>
<evidence type="ECO:0000256" key="5">
    <source>
        <dbReference type="ARBA" id="ARBA00022692"/>
    </source>
</evidence>
<keyword evidence="7 9" id="KW-0472">Membrane</keyword>
<dbReference type="AlphaFoldDB" id="A0A7S8C7X6"/>
<evidence type="ECO:0000256" key="6">
    <source>
        <dbReference type="ARBA" id="ARBA00022989"/>
    </source>
</evidence>
<feature type="domain" description="Tripartite ATP-independent periplasmic transporters DctQ component" evidence="10">
    <location>
        <begin position="31"/>
        <end position="160"/>
    </location>
</feature>
<proteinExistence type="inferred from homology"/>
<evidence type="ECO:0000313" key="12">
    <source>
        <dbReference type="Proteomes" id="UP000593594"/>
    </source>
</evidence>